<feature type="binding site" evidence="8">
    <location>
        <begin position="72"/>
        <end position="73"/>
    </location>
    <ligand>
        <name>substrate</name>
    </ligand>
</feature>
<dbReference type="Gene3D" id="3.10.310.10">
    <property type="entry name" value="Diaminopimelate Epimerase, Chain A, domain 1"/>
    <property type="match status" value="2"/>
</dbReference>
<feature type="binding site" evidence="8">
    <location>
        <position position="62"/>
    </location>
    <ligand>
        <name>substrate</name>
    </ligand>
</feature>
<dbReference type="PANTHER" id="PTHR31689">
    <property type="entry name" value="DIAMINOPIMELATE EPIMERASE, CHLOROPLASTIC"/>
    <property type="match status" value="1"/>
</dbReference>
<dbReference type="PANTHER" id="PTHR31689:SF0">
    <property type="entry name" value="DIAMINOPIMELATE EPIMERASE"/>
    <property type="match status" value="1"/>
</dbReference>
<dbReference type="EMBL" id="FUYN01000001">
    <property type="protein sequence ID" value="SKB28193.1"/>
    <property type="molecule type" value="Genomic_DNA"/>
</dbReference>
<dbReference type="AlphaFoldDB" id="A0A1T5A0K9"/>
<evidence type="ECO:0000313" key="11">
    <source>
        <dbReference type="Proteomes" id="UP000243406"/>
    </source>
</evidence>
<dbReference type="EC" id="5.1.1.7" evidence="3 8"/>
<dbReference type="Proteomes" id="UP000243406">
    <property type="component" value="Unassembled WGS sequence"/>
</dbReference>
<feature type="binding site" evidence="8">
    <location>
        <begin position="212"/>
        <end position="213"/>
    </location>
    <ligand>
        <name>substrate</name>
    </ligand>
</feature>
<accession>A0A1T5A0K9</accession>
<organism evidence="10 11">
    <name type="scientific">Acetoanaerobium noterae</name>
    <dbReference type="NCBI Taxonomy" id="745369"/>
    <lineage>
        <taxon>Bacteria</taxon>
        <taxon>Bacillati</taxon>
        <taxon>Bacillota</taxon>
        <taxon>Clostridia</taxon>
        <taxon>Peptostreptococcales</taxon>
        <taxon>Filifactoraceae</taxon>
        <taxon>Acetoanaerobium</taxon>
    </lineage>
</organism>
<feature type="active site" description="Proton donor" evidence="8">
    <location>
        <position position="71"/>
    </location>
</feature>
<dbReference type="Pfam" id="PF01678">
    <property type="entry name" value="DAP_epimerase"/>
    <property type="match status" value="2"/>
</dbReference>
<keyword evidence="4 8" id="KW-0028">Amino-acid biosynthesis</keyword>
<comment type="function">
    <text evidence="8">Catalyzes the stereoinversion of LL-2,6-diaminopimelate (L,L-DAP) to meso-diaminopimelate (meso-DAP), a precursor of L-lysine and an essential component of the bacterial peptidoglycan.</text>
</comment>
<feature type="binding site" evidence="8">
    <location>
        <begin position="222"/>
        <end position="223"/>
    </location>
    <ligand>
        <name>substrate</name>
    </ligand>
</feature>
<keyword evidence="8" id="KW-0963">Cytoplasm</keyword>
<evidence type="ECO:0000256" key="1">
    <source>
        <dbReference type="ARBA" id="ARBA00005196"/>
    </source>
</evidence>
<keyword evidence="11" id="KW-1185">Reference proteome</keyword>
<feature type="active site" evidence="9">
    <location>
        <position position="71"/>
    </location>
</feature>
<feature type="site" description="Could be important to modulate the pK values of the two catalytic cysteine residues" evidence="8">
    <location>
        <position position="212"/>
    </location>
</feature>
<feature type="active site" description="Proton acceptor" evidence="8">
    <location>
        <position position="221"/>
    </location>
</feature>
<evidence type="ECO:0000256" key="3">
    <source>
        <dbReference type="ARBA" id="ARBA00013080"/>
    </source>
</evidence>
<comment type="subcellular location">
    <subcellularLocation>
        <location evidence="8">Cytoplasm</location>
    </subcellularLocation>
</comment>
<evidence type="ECO:0000256" key="7">
    <source>
        <dbReference type="ARBA" id="ARBA00051712"/>
    </source>
</evidence>
<evidence type="ECO:0000256" key="9">
    <source>
        <dbReference type="PROSITE-ProRule" id="PRU10125"/>
    </source>
</evidence>
<dbReference type="RefSeq" id="WP_079588552.1">
    <property type="nucleotide sequence ID" value="NZ_FUYN01000001.1"/>
</dbReference>
<dbReference type="PROSITE" id="PS01326">
    <property type="entry name" value="DAP_EPIMERASE"/>
    <property type="match status" value="1"/>
</dbReference>
<dbReference type="InterPro" id="IPR001653">
    <property type="entry name" value="DAP_epimerase_DapF"/>
</dbReference>
<name>A0A1T5A0K9_9FIRM</name>
<protein>
    <recommendedName>
        <fullName evidence="3 8">Diaminopimelate epimerase</fullName>
        <shortName evidence="8">DAP epimerase</shortName>
        <ecNumber evidence="3 8">5.1.1.7</ecNumber>
    </recommendedName>
    <alternativeName>
        <fullName evidence="8">PLP-independent amino acid racemase</fullName>
    </alternativeName>
</protein>
<comment type="subunit">
    <text evidence="8">Homodimer.</text>
</comment>
<feature type="binding site" evidence="8">
    <location>
        <position position="11"/>
    </location>
    <ligand>
        <name>substrate</name>
    </ligand>
</feature>
<dbReference type="GO" id="GO:0009089">
    <property type="term" value="P:lysine biosynthetic process via diaminopimelate"/>
    <property type="evidence" value="ECO:0007669"/>
    <property type="project" value="UniProtKB-UniRule"/>
</dbReference>
<dbReference type="NCBIfam" id="TIGR00652">
    <property type="entry name" value="DapF"/>
    <property type="match status" value="1"/>
</dbReference>
<evidence type="ECO:0000256" key="4">
    <source>
        <dbReference type="ARBA" id="ARBA00022605"/>
    </source>
</evidence>
<dbReference type="HAMAP" id="MF_00197">
    <property type="entry name" value="DAP_epimerase"/>
    <property type="match status" value="1"/>
</dbReference>
<dbReference type="InterPro" id="IPR018510">
    <property type="entry name" value="DAP_epimerase_AS"/>
</dbReference>
<feature type="site" description="Could be important to modulate the pK values of the two catalytic cysteine residues" evidence="8">
    <location>
        <position position="162"/>
    </location>
</feature>
<sequence length="281" mass="31452">MLFWKMQGAGNDFILFNNLDGRYVDYSQLAKKLCDRHFGIGADGMMACEKSTSCDIKMVYYNQDGSKADMCGNGIRCFSKFIYENKIVDKTSFLVEAAARNYDISLITQNDEVKLVKVEMGLPTLEPKLIPALTNYAEFINEEIVIEDRKFLASAVLIGVPHLVIFEDDISLQELDYYGSRLEQNTKLFPKKINVNFVKIIDKSTIGVKTYERGCGYTLACGTGMTSSAYIANKLGLVNDKVKVSSPGGEVEIEILKEKLYMTGPAQKICDGRVDDDWLLA</sequence>
<keyword evidence="6 8" id="KW-0413">Isomerase</keyword>
<dbReference type="SUPFAM" id="SSF54506">
    <property type="entry name" value="Diaminopimelate epimerase-like"/>
    <property type="match status" value="2"/>
</dbReference>
<comment type="caution">
    <text evidence="8">Lacks conserved residue(s) required for the propagation of feature annotation.</text>
</comment>
<dbReference type="GO" id="GO:0008837">
    <property type="term" value="F:diaminopimelate epimerase activity"/>
    <property type="evidence" value="ECO:0007669"/>
    <property type="project" value="UniProtKB-UniRule"/>
</dbReference>
<dbReference type="OrthoDB" id="9805408at2"/>
<gene>
    <name evidence="8" type="primary">dapF</name>
    <name evidence="10" type="ORF">SAMN02745120_0586</name>
</gene>
<evidence type="ECO:0000256" key="2">
    <source>
        <dbReference type="ARBA" id="ARBA00010219"/>
    </source>
</evidence>
<comment type="similarity">
    <text evidence="2 8">Belongs to the diaminopimelate epimerase family.</text>
</comment>
<evidence type="ECO:0000256" key="6">
    <source>
        <dbReference type="ARBA" id="ARBA00023235"/>
    </source>
</evidence>
<evidence type="ECO:0000313" key="10">
    <source>
        <dbReference type="EMBL" id="SKB28193.1"/>
    </source>
</evidence>
<dbReference type="UniPathway" id="UPA00034">
    <property type="reaction ID" value="UER00025"/>
</dbReference>
<dbReference type="GO" id="GO:0005829">
    <property type="term" value="C:cytosol"/>
    <property type="evidence" value="ECO:0007669"/>
    <property type="project" value="TreeGrafter"/>
</dbReference>
<keyword evidence="5 8" id="KW-0457">Lysine biosynthesis</keyword>
<reference evidence="11" key="1">
    <citation type="submission" date="2017-02" db="EMBL/GenBank/DDBJ databases">
        <authorList>
            <person name="Varghese N."/>
            <person name="Submissions S."/>
        </authorList>
    </citation>
    <scope>NUCLEOTIDE SEQUENCE [LARGE SCALE GENOMIC DNA]</scope>
    <source>
        <strain evidence="11">ATCC 35199</strain>
    </source>
</reference>
<feature type="binding site" evidence="8">
    <location>
        <position position="194"/>
    </location>
    <ligand>
        <name>substrate</name>
    </ligand>
</feature>
<comment type="pathway">
    <text evidence="1 8">Amino-acid biosynthesis; L-lysine biosynthesis via DAP pathway; DL-2,6-diaminopimelate from LL-2,6-diaminopimelate: step 1/1.</text>
</comment>
<evidence type="ECO:0000256" key="5">
    <source>
        <dbReference type="ARBA" id="ARBA00023154"/>
    </source>
</evidence>
<comment type="catalytic activity">
    <reaction evidence="7 8">
        <text>(2S,6S)-2,6-diaminopimelate = meso-2,6-diaminopimelate</text>
        <dbReference type="Rhea" id="RHEA:15393"/>
        <dbReference type="ChEBI" id="CHEBI:57609"/>
        <dbReference type="ChEBI" id="CHEBI:57791"/>
        <dbReference type="EC" id="5.1.1.7"/>
    </reaction>
</comment>
<proteinExistence type="inferred from homology"/>
<evidence type="ECO:0000256" key="8">
    <source>
        <dbReference type="HAMAP-Rule" id="MF_00197"/>
    </source>
</evidence>